<dbReference type="Gene3D" id="2.160.20.10">
    <property type="entry name" value="Single-stranded right-handed beta-helix, Pectin lyase-like"/>
    <property type="match status" value="1"/>
</dbReference>
<reference evidence="3 4" key="1">
    <citation type="submission" date="2016-10" db="EMBL/GenBank/DDBJ databases">
        <authorList>
            <person name="Varghese N."/>
            <person name="Submissions S."/>
        </authorList>
    </citation>
    <scope>NUCLEOTIDE SEQUENCE [LARGE SCALE GENOMIC DNA]</scope>
    <source>
        <strain evidence="1 4">CDM_1</strain>
        <strain evidence="3">CDM_6</strain>
    </source>
</reference>
<dbReference type="InterPro" id="IPR006311">
    <property type="entry name" value="TAT_signal"/>
</dbReference>
<sequence>MEDNYQDDSSARTTRRSYVKLLGALGLGGATTGTAALSSQGVGTAGAQPSSAAGRITVSDSGTVIDDDASQLDFGDALSVVEAGDDAVRVQGDSNPSIVDVRDDLGVEPETDDLWAAIEDHYLSFAPTERNHCYTIPAGTWDVATDNVHFDAHEFLGIVGDPFAVLKVTDQDVDRMMTVGSLDASLPHAQRTVMRDLQIDIRGDYDTGIARWYTYRYGHMENISMRGRRDKFNSQYGGDRHTILVNGVRSSATNVISSCYLNNGDTKYDRSTIVGHAIPFSSDIYNHGTNYWEGCQVSDYIDNGIYVSGDDGRNIITGCHVRNCAGAGIRIGPNDYVQGCQITITEQPGYPWSGLWLENGGGQLVSQLLVKNSVKKNTEIIRLTQDGPARLTDIHITDEGTDGRAIRVDDNDDAPTIFDACTITDRSSPSTSDYAVYVSSSNVTFNDCEFDIETQSDTDRHGVFVTNSGDGIDRLTLDTCTIDPDGASLRLAETGADHTVESSFFEGLVMSDPETTLSRVLWVGNRHRGETIFRGERSQWQGDFNFGFEI</sequence>
<evidence type="ECO:0000313" key="1">
    <source>
        <dbReference type="EMBL" id="SDD27389.1"/>
    </source>
</evidence>
<dbReference type="Proteomes" id="UP000199320">
    <property type="component" value="Unassembled WGS sequence"/>
</dbReference>
<reference evidence="2" key="2">
    <citation type="submission" date="2016-10" db="EMBL/GenBank/DDBJ databases">
        <authorList>
            <person name="de Groot N.N."/>
        </authorList>
    </citation>
    <scope>NUCLEOTIDE SEQUENCE [LARGE SCALE GENOMIC DNA]</scope>
    <source>
        <strain evidence="2">CDM_6</strain>
    </source>
</reference>
<evidence type="ECO:0000313" key="3">
    <source>
        <dbReference type="Proteomes" id="UP000199320"/>
    </source>
</evidence>
<dbReference type="Proteomes" id="UP000324021">
    <property type="component" value="Unassembled WGS sequence"/>
</dbReference>
<name>A0A1I0C567_9EURY</name>
<gene>
    <name evidence="2" type="ORF">SAMN04488694_10430</name>
    <name evidence="1" type="ORF">SAMN05192552_101727</name>
</gene>
<dbReference type="SUPFAM" id="SSF51126">
    <property type="entry name" value="Pectin lyase-like"/>
    <property type="match status" value="1"/>
</dbReference>
<dbReference type="InterPro" id="IPR012334">
    <property type="entry name" value="Pectin_lyas_fold"/>
</dbReference>
<dbReference type="OrthoDB" id="183457at2157"/>
<organism evidence="2 3">
    <name type="scientific">Natrinema hispanicum</name>
    <dbReference type="NCBI Taxonomy" id="392421"/>
    <lineage>
        <taxon>Archaea</taxon>
        <taxon>Methanobacteriati</taxon>
        <taxon>Methanobacteriota</taxon>
        <taxon>Stenosarchaea group</taxon>
        <taxon>Halobacteria</taxon>
        <taxon>Halobacteriales</taxon>
        <taxon>Natrialbaceae</taxon>
        <taxon>Natrinema</taxon>
    </lineage>
</organism>
<dbReference type="RefSeq" id="WP_092930819.1">
    <property type="nucleotide sequence ID" value="NZ_FMZP01000017.1"/>
</dbReference>
<dbReference type="EMBL" id="FMZP01000017">
    <property type="protein sequence ID" value="SDD27389.1"/>
    <property type="molecule type" value="Genomic_DNA"/>
</dbReference>
<accession>A0A1I0C567</accession>
<evidence type="ECO:0000313" key="4">
    <source>
        <dbReference type="Proteomes" id="UP000324021"/>
    </source>
</evidence>
<dbReference type="PROSITE" id="PS51318">
    <property type="entry name" value="TAT"/>
    <property type="match status" value="1"/>
</dbReference>
<proteinExistence type="predicted"/>
<dbReference type="EMBL" id="FOIC01000004">
    <property type="protein sequence ID" value="SET14451.1"/>
    <property type="molecule type" value="Genomic_DNA"/>
</dbReference>
<dbReference type="InterPro" id="IPR011050">
    <property type="entry name" value="Pectin_lyase_fold/virulence"/>
</dbReference>
<protein>
    <submittedName>
        <fullName evidence="2">Right handed beta helix region</fullName>
    </submittedName>
</protein>
<keyword evidence="3" id="KW-1185">Reference proteome</keyword>
<evidence type="ECO:0000313" key="2">
    <source>
        <dbReference type="EMBL" id="SET14451.1"/>
    </source>
</evidence>
<dbReference type="AlphaFoldDB" id="A0A1I0C567"/>